<dbReference type="AlphaFoldDB" id="A0AAW0T1D7"/>
<dbReference type="Proteomes" id="UP001487740">
    <property type="component" value="Unassembled WGS sequence"/>
</dbReference>
<evidence type="ECO:0000313" key="4">
    <source>
        <dbReference type="Proteomes" id="UP001487740"/>
    </source>
</evidence>
<protein>
    <submittedName>
        <fullName evidence="3">Uncharacterized protein</fullName>
    </submittedName>
</protein>
<name>A0AAW0T1D7_SCYPA</name>
<keyword evidence="2" id="KW-1133">Transmembrane helix</keyword>
<accession>A0AAW0T1D7</accession>
<dbReference type="EMBL" id="JARAKH010000041">
    <property type="protein sequence ID" value="KAK8381281.1"/>
    <property type="molecule type" value="Genomic_DNA"/>
</dbReference>
<evidence type="ECO:0000256" key="1">
    <source>
        <dbReference type="SAM" id="MobiDB-lite"/>
    </source>
</evidence>
<evidence type="ECO:0000256" key="2">
    <source>
        <dbReference type="SAM" id="Phobius"/>
    </source>
</evidence>
<feature type="compositionally biased region" description="Polar residues" evidence="1">
    <location>
        <begin position="139"/>
        <end position="150"/>
    </location>
</feature>
<comment type="caution">
    <text evidence="3">The sequence shown here is derived from an EMBL/GenBank/DDBJ whole genome shotgun (WGS) entry which is preliminary data.</text>
</comment>
<organism evidence="3 4">
    <name type="scientific">Scylla paramamosain</name>
    <name type="common">Mud crab</name>
    <dbReference type="NCBI Taxonomy" id="85552"/>
    <lineage>
        <taxon>Eukaryota</taxon>
        <taxon>Metazoa</taxon>
        <taxon>Ecdysozoa</taxon>
        <taxon>Arthropoda</taxon>
        <taxon>Crustacea</taxon>
        <taxon>Multicrustacea</taxon>
        <taxon>Malacostraca</taxon>
        <taxon>Eumalacostraca</taxon>
        <taxon>Eucarida</taxon>
        <taxon>Decapoda</taxon>
        <taxon>Pleocyemata</taxon>
        <taxon>Brachyura</taxon>
        <taxon>Eubrachyura</taxon>
        <taxon>Portunoidea</taxon>
        <taxon>Portunidae</taxon>
        <taxon>Portuninae</taxon>
        <taxon>Scylla</taxon>
    </lineage>
</organism>
<feature type="transmembrane region" description="Helical" evidence="2">
    <location>
        <begin position="33"/>
        <end position="57"/>
    </location>
</feature>
<evidence type="ECO:0000313" key="3">
    <source>
        <dbReference type="EMBL" id="KAK8381281.1"/>
    </source>
</evidence>
<keyword evidence="4" id="KW-1185">Reference proteome</keyword>
<reference evidence="3 4" key="1">
    <citation type="submission" date="2023-03" db="EMBL/GenBank/DDBJ databases">
        <title>High-quality genome of Scylla paramamosain provides insights in environmental adaptation.</title>
        <authorList>
            <person name="Zhang L."/>
        </authorList>
    </citation>
    <scope>NUCLEOTIDE SEQUENCE [LARGE SCALE GENOMIC DNA]</scope>
    <source>
        <strain evidence="3">LZ_2023a</strain>
        <tissue evidence="3">Muscle</tissue>
    </source>
</reference>
<keyword evidence="2" id="KW-0472">Membrane</keyword>
<sequence>MYPILHQNDIPLESLSTLLSQRNAPSSRSRMNFVRVLSVLMVVVVLMSTVSEAGPLLRNRGRGSFGRGRGVANGISPIYGDTYANFATEARAAAAEVDARRLESLTSGPAGPNVLRVQSRATTYLVAVTSVSGGHINRAYNNSQPRQEVLQSREKSPQVVSRLVT</sequence>
<keyword evidence="2" id="KW-0812">Transmembrane</keyword>
<proteinExistence type="predicted"/>
<gene>
    <name evidence="3" type="ORF">O3P69_008268</name>
</gene>
<feature type="region of interest" description="Disordered" evidence="1">
    <location>
        <begin position="137"/>
        <end position="165"/>
    </location>
</feature>